<dbReference type="InterPro" id="IPR027417">
    <property type="entry name" value="P-loop_NTPase"/>
</dbReference>
<dbReference type="CDD" id="cd03224">
    <property type="entry name" value="ABC_TM1139_LivF_branched"/>
    <property type="match status" value="1"/>
</dbReference>
<dbReference type="SMART" id="SM00382">
    <property type="entry name" value="AAA"/>
    <property type="match status" value="1"/>
</dbReference>
<dbReference type="GO" id="GO:0015658">
    <property type="term" value="F:branched-chain amino acid transmembrane transporter activity"/>
    <property type="evidence" value="ECO:0007669"/>
    <property type="project" value="TreeGrafter"/>
</dbReference>
<dbReference type="InterPro" id="IPR003593">
    <property type="entry name" value="AAA+_ATPase"/>
</dbReference>
<keyword evidence="8" id="KW-1185">Reference proteome</keyword>
<dbReference type="InterPro" id="IPR052156">
    <property type="entry name" value="BCAA_Transport_ATP-bd_LivF"/>
</dbReference>
<protein>
    <submittedName>
        <fullName evidence="7">ABC transporter ATP-binding protein</fullName>
    </submittedName>
</protein>
<keyword evidence="2" id="KW-0813">Transport</keyword>
<reference evidence="7" key="1">
    <citation type="submission" date="2021-05" db="EMBL/GenBank/DDBJ databases">
        <title>Novel Bacillus species.</title>
        <authorList>
            <person name="Liu G."/>
        </authorList>
    </citation>
    <scope>NUCLEOTIDE SEQUENCE</scope>
    <source>
        <strain evidence="7">FJAT-49825</strain>
    </source>
</reference>
<dbReference type="PROSITE" id="PS00211">
    <property type="entry name" value="ABC_TRANSPORTER_1"/>
    <property type="match status" value="1"/>
</dbReference>
<evidence type="ECO:0000259" key="6">
    <source>
        <dbReference type="PROSITE" id="PS50893"/>
    </source>
</evidence>
<evidence type="ECO:0000313" key="7">
    <source>
        <dbReference type="EMBL" id="MBS4212725.1"/>
    </source>
</evidence>
<comment type="similarity">
    <text evidence="1">Belongs to the ABC transporter superfamily.</text>
</comment>
<dbReference type="Gene3D" id="3.40.50.300">
    <property type="entry name" value="P-loop containing nucleotide triphosphate hydrolases"/>
    <property type="match status" value="1"/>
</dbReference>
<dbReference type="Proteomes" id="UP000679749">
    <property type="component" value="Unassembled WGS sequence"/>
</dbReference>
<dbReference type="AlphaFoldDB" id="A0A942U1B1"/>
<keyword evidence="4 7" id="KW-0067">ATP-binding</keyword>
<dbReference type="GO" id="GO:0015807">
    <property type="term" value="P:L-amino acid transport"/>
    <property type="evidence" value="ECO:0007669"/>
    <property type="project" value="TreeGrafter"/>
</dbReference>
<evidence type="ECO:0000256" key="2">
    <source>
        <dbReference type="ARBA" id="ARBA00022448"/>
    </source>
</evidence>
<feature type="domain" description="ABC transporter" evidence="6">
    <location>
        <begin position="3"/>
        <end position="236"/>
    </location>
</feature>
<dbReference type="PANTHER" id="PTHR43820:SF4">
    <property type="entry name" value="HIGH-AFFINITY BRANCHED-CHAIN AMINO ACID TRANSPORT ATP-BINDING PROTEIN LIVF"/>
    <property type="match status" value="1"/>
</dbReference>
<organism evidence="7 8">
    <name type="scientific">Neobacillus rhizophilus</name>
    <dbReference type="NCBI Taxonomy" id="2833579"/>
    <lineage>
        <taxon>Bacteria</taxon>
        <taxon>Bacillati</taxon>
        <taxon>Bacillota</taxon>
        <taxon>Bacilli</taxon>
        <taxon>Bacillales</taxon>
        <taxon>Bacillaceae</taxon>
        <taxon>Neobacillus</taxon>
    </lineage>
</organism>
<comment type="caution">
    <text evidence="7">The sequence shown here is derived from an EMBL/GenBank/DDBJ whole genome shotgun (WGS) entry which is preliminary data.</text>
</comment>
<dbReference type="InterPro" id="IPR017871">
    <property type="entry name" value="ABC_transporter-like_CS"/>
</dbReference>
<dbReference type="GO" id="GO:0016887">
    <property type="term" value="F:ATP hydrolysis activity"/>
    <property type="evidence" value="ECO:0007669"/>
    <property type="project" value="InterPro"/>
</dbReference>
<keyword evidence="3" id="KW-0547">Nucleotide-binding</keyword>
<dbReference type="Pfam" id="PF00005">
    <property type="entry name" value="ABC_tran"/>
    <property type="match status" value="1"/>
</dbReference>
<gene>
    <name evidence="7" type="ORF">KHA99_09720</name>
</gene>
<proteinExistence type="inferred from homology"/>
<accession>A0A942U1B1</accession>
<sequence length="236" mass="25735">MLLQISSLNVTLSGLKILQDVSLHINEGELVVVVGANGAGKSTLLRTITGLNPAESGSIQYMGKEIANQSPTTLPATGLCMVPEGRQLFPEMTAKENLLIGAYHYRKDSKRVANNLKKVYEMFPVLEKNADRIASTFSGGEQQMISIGRGLMSEPKILMIDELSLGLAPMVTEALFKTIKELNRSGISIMLIEQNARQALKIADRAYVMESGRIVMEGSGEELLNDDHVRVAYLGL</sequence>
<dbReference type="PROSITE" id="PS50893">
    <property type="entry name" value="ABC_TRANSPORTER_2"/>
    <property type="match status" value="1"/>
</dbReference>
<evidence type="ECO:0000256" key="5">
    <source>
        <dbReference type="ARBA" id="ARBA00022970"/>
    </source>
</evidence>
<evidence type="ECO:0000313" key="8">
    <source>
        <dbReference type="Proteomes" id="UP000679749"/>
    </source>
</evidence>
<dbReference type="PANTHER" id="PTHR43820">
    <property type="entry name" value="HIGH-AFFINITY BRANCHED-CHAIN AMINO ACID TRANSPORT ATP-BINDING PROTEIN LIVF"/>
    <property type="match status" value="1"/>
</dbReference>
<keyword evidence="5" id="KW-0029">Amino-acid transport</keyword>
<name>A0A942U1B1_9BACI</name>
<dbReference type="InterPro" id="IPR003439">
    <property type="entry name" value="ABC_transporter-like_ATP-bd"/>
</dbReference>
<evidence type="ECO:0000256" key="4">
    <source>
        <dbReference type="ARBA" id="ARBA00022840"/>
    </source>
</evidence>
<dbReference type="EMBL" id="JAGYPF010000002">
    <property type="protein sequence ID" value="MBS4212725.1"/>
    <property type="molecule type" value="Genomic_DNA"/>
</dbReference>
<dbReference type="SUPFAM" id="SSF52540">
    <property type="entry name" value="P-loop containing nucleoside triphosphate hydrolases"/>
    <property type="match status" value="1"/>
</dbReference>
<dbReference type="RefSeq" id="WP_213117257.1">
    <property type="nucleotide sequence ID" value="NZ_JAGYPF010000002.1"/>
</dbReference>
<evidence type="ECO:0000256" key="1">
    <source>
        <dbReference type="ARBA" id="ARBA00005417"/>
    </source>
</evidence>
<evidence type="ECO:0000256" key="3">
    <source>
        <dbReference type="ARBA" id="ARBA00022741"/>
    </source>
</evidence>
<dbReference type="GO" id="GO:0005524">
    <property type="term" value="F:ATP binding"/>
    <property type="evidence" value="ECO:0007669"/>
    <property type="project" value="UniProtKB-KW"/>
</dbReference>